<name>A0A816K7M1_BRANA</name>
<proteinExistence type="predicted"/>
<feature type="region of interest" description="Disordered" evidence="1">
    <location>
        <begin position="1"/>
        <end position="22"/>
    </location>
</feature>
<accession>A0A816K7M1</accession>
<sequence length="100" mass="11437">FSHSPSIDRTPRHPSSSSSSVKFEKLGLTSSLRRLVVQTSLKEKTQDVNSSQRLLPEWEAFPSPLVSCFPVRFIPRVLEPYVRRSRFSCLRAASASLWCW</sequence>
<gene>
    <name evidence="2" type="ORF">DARMORV10_C02P24420.1</name>
</gene>
<evidence type="ECO:0000256" key="1">
    <source>
        <dbReference type="SAM" id="MobiDB-lite"/>
    </source>
</evidence>
<dbReference type="AlphaFoldDB" id="A0A816K7M1"/>
<reference evidence="2" key="1">
    <citation type="submission" date="2021-01" db="EMBL/GenBank/DDBJ databases">
        <authorList>
            <consortium name="Genoscope - CEA"/>
            <person name="William W."/>
        </authorList>
    </citation>
    <scope>NUCLEOTIDE SEQUENCE</scope>
</reference>
<evidence type="ECO:0000313" key="2">
    <source>
        <dbReference type="EMBL" id="CAF1904378.1"/>
    </source>
</evidence>
<feature type="non-terminal residue" evidence="2">
    <location>
        <position position="1"/>
    </location>
</feature>
<dbReference type="EMBL" id="HG994366">
    <property type="protein sequence ID" value="CAF1904378.1"/>
    <property type="molecule type" value="Genomic_DNA"/>
</dbReference>
<dbReference type="Proteomes" id="UP001295469">
    <property type="component" value="Chromosome C02"/>
</dbReference>
<protein>
    <submittedName>
        <fullName evidence="2">(rape) hypothetical protein</fullName>
    </submittedName>
</protein>
<organism evidence="2">
    <name type="scientific">Brassica napus</name>
    <name type="common">Rape</name>
    <dbReference type="NCBI Taxonomy" id="3708"/>
    <lineage>
        <taxon>Eukaryota</taxon>
        <taxon>Viridiplantae</taxon>
        <taxon>Streptophyta</taxon>
        <taxon>Embryophyta</taxon>
        <taxon>Tracheophyta</taxon>
        <taxon>Spermatophyta</taxon>
        <taxon>Magnoliopsida</taxon>
        <taxon>eudicotyledons</taxon>
        <taxon>Gunneridae</taxon>
        <taxon>Pentapetalae</taxon>
        <taxon>rosids</taxon>
        <taxon>malvids</taxon>
        <taxon>Brassicales</taxon>
        <taxon>Brassicaceae</taxon>
        <taxon>Brassiceae</taxon>
        <taxon>Brassica</taxon>
    </lineage>
</organism>